<dbReference type="EMBL" id="VDLY02000018">
    <property type="protein sequence ID" value="KAB8161587.1"/>
    <property type="molecule type" value="Genomic_DNA"/>
</dbReference>
<evidence type="ECO:0000256" key="4">
    <source>
        <dbReference type="ARBA" id="ARBA00011270"/>
    </source>
</evidence>
<comment type="caution">
    <text evidence="13">The sequence shown here is derived from an EMBL/GenBank/DDBJ whole genome shotgun (WGS) entry which is preliminary data.</text>
</comment>
<keyword evidence="8" id="KW-0663">Pyridoxal phosphate</keyword>
<dbReference type="InterPro" id="IPR036052">
    <property type="entry name" value="TrpB-like_PALP_sf"/>
</dbReference>
<name>A0A5N5ZYM0_9ACTN</name>
<dbReference type="Pfam" id="PF00291">
    <property type="entry name" value="PALP"/>
    <property type="match status" value="1"/>
</dbReference>
<dbReference type="InterPro" id="IPR001926">
    <property type="entry name" value="TrpB-like_PALP"/>
</dbReference>
<accession>A0A5N5ZYM0</accession>
<evidence type="ECO:0000256" key="10">
    <source>
        <dbReference type="ARBA" id="ARBA00023239"/>
    </source>
</evidence>
<dbReference type="SUPFAM" id="SSF53686">
    <property type="entry name" value="Tryptophan synthase beta subunit-like PLP-dependent enzymes"/>
    <property type="match status" value="1"/>
</dbReference>
<keyword evidence="7" id="KW-0822">Tryptophan biosynthesis</keyword>
<evidence type="ECO:0000256" key="7">
    <source>
        <dbReference type="ARBA" id="ARBA00022822"/>
    </source>
</evidence>
<evidence type="ECO:0000256" key="9">
    <source>
        <dbReference type="ARBA" id="ARBA00023141"/>
    </source>
</evidence>
<feature type="domain" description="Tryptophan synthase beta chain-like PALP" evidence="12">
    <location>
        <begin position="65"/>
        <end position="389"/>
    </location>
</feature>
<protein>
    <recommendedName>
        <fullName evidence="5">tryptophan synthase</fullName>
        <ecNumber evidence="5">4.2.1.20</ecNumber>
    </recommendedName>
</protein>
<evidence type="ECO:0000256" key="1">
    <source>
        <dbReference type="ARBA" id="ARBA00001933"/>
    </source>
</evidence>
<evidence type="ECO:0000313" key="13">
    <source>
        <dbReference type="EMBL" id="KAB8161587.1"/>
    </source>
</evidence>
<comment type="pathway">
    <text evidence="2">Amino-acid biosynthesis; L-tryptophan biosynthesis; L-tryptophan from chorismate: step 5/5.</text>
</comment>
<comment type="catalytic activity">
    <reaction evidence="11">
        <text>(1S,2R)-1-C-(indol-3-yl)glycerol 3-phosphate + L-serine = D-glyceraldehyde 3-phosphate + L-tryptophan + H2O</text>
        <dbReference type="Rhea" id="RHEA:10532"/>
        <dbReference type="ChEBI" id="CHEBI:15377"/>
        <dbReference type="ChEBI" id="CHEBI:33384"/>
        <dbReference type="ChEBI" id="CHEBI:57912"/>
        <dbReference type="ChEBI" id="CHEBI:58866"/>
        <dbReference type="ChEBI" id="CHEBI:59776"/>
        <dbReference type="EC" id="4.2.1.20"/>
    </reaction>
</comment>
<dbReference type="GO" id="GO:0052684">
    <property type="term" value="F:L-serine hydro-lyase (adding indole, L-tryptophan-forming) activity"/>
    <property type="evidence" value="ECO:0007669"/>
    <property type="project" value="TreeGrafter"/>
</dbReference>
<dbReference type="PANTHER" id="PTHR48077">
    <property type="entry name" value="TRYPTOPHAN SYNTHASE-RELATED"/>
    <property type="match status" value="1"/>
</dbReference>
<dbReference type="InterPro" id="IPR023026">
    <property type="entry name" value="Trp_synth_beta/beta-like"/>
</dbReference>
<evidence type="ECO:0000256" key="11">
    <source>
        <dbReference type="ARBA" id="ARBA00049047"/>
    </source>
</evidence>
<dbReference type="OrthoDB" id="9766131at2"/>
<dbReference type="Proteomes" id="UP000314251">
    <property type="component" value="Unassembled WGS sequence"/>
</dbReference>
<evidence type="ECO:0000259" key="12">
    <source>
        <dbReference type="Pfam" id="PF00291"/>
    </source>
</evidence>
<dbReference type="EC" id="4.2.1.20" evidence="5"/>
<dbReference type="GO" id="GO:0005737">
    <property type="term" value="C:cytoplasm"/>
    <property type="evidence" value="ECO:0007669"/>
    <property type="project" value="TreeGrafter"/>
</dbReference>
<dbReference type="RefSeq" id="WP_139672752.1">
    <property type="nucleotide sequence ID" value="NZ_VDLY02000018.1"/>
</dbReference>
<evidence type="ECO:0000313" key="14">
    <source>
        <dbReference type="Proteomes" id="UP000314251"/>
    </source>
</evidence>
<keyword evidence="6" id="KW-0028">Amino-acid biosynthesis</keyword>
<keyword evidence="10" id="KW-0456">Lyase</keyword>
<dbReference type="GO" id="GO:0004834">
    <property type="term" value="F:tryptophan synthase activity"/>
    <property type="evidence" value="ECO:0007669"/>
    <property type="project" value="UniProtKB-EC"/>
</dbReference>
<evidence type="ECO:0000256" key="8">
    <source>
        <dbReference type="ARBA" id="ARBA00022898"/>
    </source>
</evidence>
<evidence type="ECO:0000256" key="3">
    <source>
        <dbReference type="ARBA" id="ARBA00009982"/>
    </source>
</evidence>
<dbReference type="PANTHER" id="PTHR48077:SF6">
    <property type="entry name" value="TRYPTOPHAN SYNTHASE"/>
    <property type="match status" value="1"/>
</dbReference>
<comment type="cofactor">
    <cofactor evidence="1">
        <name>pyridoxal 5'-phosphate</name>
        <dbReference type="ChEBI" id="CHEBI:597326"/>
    </cofactor>
</comment>
<reference evidence="13" key="1">
    <citation type="submission" date="2019-10" db="EMBL/GenBank/DDBJ databases">
        <title>Nonomuraea sp. nov., isolated from Phyllanthus amarus.</title>
        <authorList>
            <person name="Klykleung N."/>
            <person name="Tanasupawat S."/>
        </authorList>
    </citation>
    <scope>NUCLEOTIDE SEQUENCE [LARGE SCALE GENOMIC DNA]</scope>
    <source>
        <strain evidence="13">3MP-10</strain>
    </source>
</reference>
<evidence type="ECO:0000256" key="6">
    <source>
        <dbReference type="ARBA" id="ARBA00022605"/>
    </source>
</evidence>
<keyword evidence="14" id="KW-1185">Reference proteome</keyword>
<keyword evidence="9" id="KW-0057">Aromatic amino acid biosynthesis</keyword>
<gene>
    <name evidence="13" type="ORF">FH607_024720</name>
</gene>
<dbReference type="NCBIfam" id="NF009057">
    <property type="entry name" value="PRK12391.1"/>
    <property type="match status" value="1"/>
</dbReference>
<comment type="subunit">
    <text evidence="4">Tetramer of two alpha and two beta chains.</text>
</comment>
<dbReference type="PIRSF" id="PIRSF001413">
    <property type="entry name" value="Trp_syn_beta"/>
    <property type="match status" value="1"/>
</dbReference>
<comment type="similarity">
    <text evidence="3">Belongs to the TrpB family.</text>
</comment>
<evidence type="ECO:0000256" key="2">
    <source>
        <dbReference type="ARBA" id="ARBA00004733"/>
    </source>
</evidence>
<proteinExistence type="inferred from homology"/>
<evidence type="ECO:0000256" key="5">
    <source>
        <dbReference type="ARBA" id="ARBA00012043"/>
    </source>
</evidence>
<organism evidence="13 14">
    <name type="scientific">Streptomyces mimosae</name>
    <dbReference type="NCBI Taxonomy" id="2586635"/>
    <lineage>
        <taxon>Bacteria</taxon>
        <taxon>Bacillati</taxon>
        <taxon>Actinomycetota</taxon>
        <taxon>Actinomycetes</taxon>
        <taxon>Kitasatosporales</taxon>
        <taxon>Streptomycetaceae</taxon>
        <taxon>Streptomyces</taxon>
    </lineage>
</organism>
<dbReference type="AlphaFoldDB" id="A0A5N5ZYM0"/>
<dbReference type="Gene3D" id="3.40.50.1100">
    <property type="match status" value="2"/>
</dbReference>
<sequence length="459" mass="47835">MSARLPTRWRGVLPYLSEPMPPDLTPESTGRTEVGVNLPMELVRQSVLEREYWPIPDEVATAYRGYRPTPLWRATGFERAIGARVPVYVKYEGGNISGSHKLNTALAQAHYYRRAGVKELVTGTGAGQWGTAMAAACALFGLRCRVFMVESSLRRKPYRGTLMRMLGAEVHSSPSGLTEVSGRHRDGTGNSLSLAIGEAVEYAATHDGVAFCIGSGETYSILHQSVIGLEAQEQLAGLEAEVDAVVGCVGAGSNFGGIALPFLAEERAGGAASPTLVAAESTTAPKLTRGVYAYDKTDATGSGPLEAMYTIGSDYPIPDAHSAGLRFHGAAKLISALRHEGDVAATAVSQPEALSAGQLLTKNEAVLPAPESGHALAAAARLATTGAADGERQLRAERGVLVCVSGHGFLDLGAYEQMLDGALDDEAPAEQALLGAVSGLTPIREPAGLAAGLAAGGSR</sequence>